<gene>
    <name evidence="3" type="ORF">B0T14DRAFT_565512</name>
</gene>
<accession>A0AA39WYY7</accession>
<dbReference type="EMBL" id="JAULSU010000003">
    <property type="protein sequence ID" value="KAK0624224.1"/>
    <property type="molecule type" value="Genomic_DNA"/>
</dbReference>
<dbReference type="PANTHER" id="PTHR33928:SF2">
    <property type="entry name" value="PECTATE LYASE SUPERFAMILY PROTEIN DOMAIN-CONTAINING PROTEIN-RELATED"/>
    <property type="match status" value="1"/>
</dbReference>
<dbReference type="CDD" id="cd23668">
    <property type="entry name" value="GH55_beta13glucanase-like"/>
    <property type="match status" value="1"/>
</dbReference>
<dbReference type="Pfam" id="PF12708">
    <property type="entry name" value="Pect-lyase_RHGA_epim"/>
    <property type="match status" value="2"/>
</dbReference>
<dbReference type="InterPro" id="IPR039279">
    <property type="entry name" value="QRT3-like"/>
</dbReference>
<proteinExistence type="predicted"/>
<dbReference type="Gene3D" id="2.160.20.10">
    <property type="entry name" value="Single-stranded right-handed beta-helix, Pectin lyase-like"/>
    <property type="match status" value="2"/>
</dbReference>
<keyword evidence="3" id="KW-0456">Lyase</keyword>
<sequence>MGPLTLISDTHNTEPSVSKRSEFDQTVVKWKQENPITISDAAVELLWERFLESESRDAALHVAAPEQPIHKQIRATTMSATEITAARKLVDAAIDKSSEDNVFLNANPRRNHYELKPPAAERPPSKVAQGNVDSDDLPELREAAIKLTELDAANGWTNKSSERLHRRAGPYWLEELGRKYPGNNPFGKDNSGYKVFRNVKDYGAKGDGLTDDTDAINKAIRDGNRCAEKCGSTTVKGALVYFPSGTYLVSNSIVVLYQTQLVGDPKLPPIIQTTRNFYDKEVITSNIYTGEWNDRWGMYDEWYLNTANFFRQIRNFVIDIRPSIRPTGLRALHWQVAQATSLQNIHIQMAEGSTQVGLFIENGSGGLISDLTIEGGDMGMLCGNQQFTSRNLRFRNCKTAISMLWDWGWVWKELDIIGGGDSKFQGVKTAVLLNPGPKKSEKQASLSMINVGYQNVGTMVSAANSGSSLQGGSGTISSYFIGNTFTDAGSTTSAPGFSTQKDAFVNGAKAEPRLEPAITNGLGKNADNSGGYYSRGKPQYEGRNDWLVASAKGDGQTDDTAALNLAFKLGAEQKKPVFLPAGSYIVTDTVFIPPGSIIVGACWSQIVASGKRFEDMQNPHVMVKVGNKGDVGNVEISDLLFTARGATAGLVAMEWNIKASGKGTADSHFRIGGAAGTNLQVGNCPKISGAVKPSCVAGSLLLHLRESSSAYLENIWAWVADHDLDDLPSLSEAQIDIYVARGILIESKEATWLYATSSEHAVLYQYQLNRASNVFMGLIQTESAYFHPQPSAPTPFENAIGKFPSDPDFKECNNDATCKVSWAVAIYQSRNVHIVGAGLYSWFFNNYNQDCIEKRTCQKKIMWIDDATSGLYMYNLFTVGVEEMFSMPGGKAVLAKDNVMLADKKPFTSILAAVVKSSAFQATAQSMTSSFPFPDHCKGLDVCPEKVEKSSAADRPRLATKNKGYLCLMDYVFKECMFGGLKDNSDMGWDTCYHQMGNSKGLGDCKQPENPVACPVALPCNQYANPEEYWMVEAMNNFNNFAGIMYTETFSTVIESVVLGDVDHIAEGIASLEDEDLGTKKILKIMSQALGFVALATGVKSWKYTDYINLAGITFDTAQEHLDEAKKKEEAEKKATLTMKDTMKVFLQQSRTALSETLRAFFFDGKLDNWDSANFPDKSKWTYGKNQEKKLERPVTQFLSDQRYMYLIDDEMWNKTGLALERNIRMGLTIAALDKAKLYMVRGGAPDEKACGVKSPSSRWVDGSCYTLHKLGPGNQGLTVTGPSAFTTPVDQKIVDLIVPENLESIYRGSIDCQKGLTDKYPPRGIDTGGIIKAERPGEDADKHFMGKCFFNVPVLYVEPRLNSVTAGSPCEVLERSKENGAPKVGENILPPILADAVNEKFCRVDCSGKDCFWEQEPCRGRGGGGPACLGFPGEGNDTAVAK</sequence>
<dbReference type="InterPro" id="IPR012334">
    <property type="entry name" value="Pectin_lyas_fold"/>
</dbReference>
<feature type="compositionally biased region" description="Polar residues" evidence="1">
    <location>
        <begin position="7"/>
        <end position="16"/>
    </location>
</feature>
<dbReference type="GO" id="GO:0004650">
    <property type="term" value="F:polygalacturonase activity"/>
    <property type="evidence" value="ECO:0007669"/>
    <property type="project" value="InterPro"/>
</dbReference>
<feature type="domain" description="Rhamnogalacturonase A/B/Epimerase-like pectate lyase" evidence="2">
    <location>
        <begin position="196"/>
        <end position="416"/>
    </location>
</feature>
<dbReference type="InterPro" id="IPR024535">
    <property type="entry name" value="RHGA/B-epi-like_pectate_lyase"/>
</dbReference>
<evidence type="ECO:0000313" key="3">
    <source>
        <dbReference type="EMBL" id="KAK0624224.1"/>
    </source>
</evidence>
<keyword evidence="4" id="KW-1185">Reference proteome</keyword>
<feature type="region of interest" description="Disordered" evidence="1">
    <location>
        <begin position="114"/>
        <end position="133"/>
    </location>
</feature>
<evidence type="ECO:0000256" key="1">
    <source>
        <dbReference type="SAM" id="MobiDB-lite"/>
    </source>
</evidence>
<organism evidence="3 4">
    <name type="scientific">Immersiella caudata</name>
    <dbReference type="NCBI Taxonomy" id="314043"/>
    <lineage>
        <taxon>Eukaryota</taxon>
        <taxon>Fungi</taxon>
        <taxon>Dikarya</taxon>
        <taxon>Ascomycota</taxon>
        <taxon>Pezizomycotina</taxon>
        <taxon>Sordariomycetes</taxon>
        <taxon>Sordariomycetidae</taxon>
        <taxon>Sordariales</taxon>
        <taxon>Lasiosphaeriaceae</taxon>
        <taxon>Immersiella</taxon>
    </lineage>
</organism>
<name>A0AA39WYY7_9PEZI</name>
<protein>
    <submittedName>
        <fullName evidence="3">Pectate lyase superfamily protein-domain-containing protein</fullName>
    </submittedName>
</protein>
<evidence type="ECO:0000259" key="2">
    <source>
        <dbReference type="Pfam" id="PF12708"/>
    </source>
</evidence>
<evidence type="ECO:0000313" key="4">
    <source>
        <dbReference type="Proteomes" id="UP001175000"/>
    </source>
</evidence>
<reference evidence="3" key="1">
    <citation type="submission" date="2023-06" db="EMBL/GenBank/DDBJ databases">
        <title>Genome-scale phylogeny and comparative genomics of the fungal order Sordariales.</title>
        <authorList>
            <consortium name="Lawrence Berkeley National Laboratory"/>
            <person name="Hensen N."/>
            <person name="Bonometti L."/>
            <person name="Westerberg I."/>
            <person name="Brannstrom I.O."/>
            <person name="Guillou S."/>
            <person name="Cros-Aarteil S."/>
            <person name="Calhoun S."/>
            <person name="Haridas S."/>
            <person name="Kuo A."/>
            <person name="Mondo S."/>
            <person name="Pangilinan J."/>
            <person name="Riley R."/>
            <person name="Labutti K."/>
            <person name="Andreopoulos B."/>
            <person name="Lipzen A."/>
            <person name="Chen C."/>
            <person name="Yanf M."/>
            <person name="Daum C."/>
            <person name="Ng V."/>
            <person name="Clum A."/>
            <person name="Steindorff A."/>
            <person name="Ohm R."/>
            <person name="Martin F."/>
            <person name="Silar P."/>
            <person name="Natvig D."/>
            <person name="Lalanne C."/>
            <person name="Gautier V."/>
            <person name="Ament-Velasquez S.L."/>
            <person name="Kruys A."/>
            <person name="Hutchinson M.I."/>
            <person name="Powell A.J."/>
            <person name="Barry K."/>
            <person name="Miller A.N."/>
            <person name="Grigoriev I.V."/>
            <person name="Debuchy R."/>
            <person name="Gladieux P."/>
            <person name="Thoren M.H."/>
            <person name="Johannesson H."/>
        </authorList>
    </citation>
    <scope>NUCLEOTIDE SEQUENCE</scope>
    <source>
        <strain evidence="3">CBS 606.72</strain>
    </source>
</reference>
<feature type="region of interest" description="Disordered" evidence="1">
    <location>
        <begin position="1"/>
        <end position="20"/>
    </location>
</feature>
<feature type="domain" description="Rhamnogalacturonase A/B/Epimerase-like pectate lyase" evidence="2">
    <location>
        <begin position="551"/>
        <end position="603"/>
    </location>
</feature>
<comment type="caution">
    <text evidence="3">The sequence shown here is derived from an EMBL/GenBank/DDBJ whole genome shotgun (WGS) entry which is preliminary data.</text>
</comment>
<dbReference type="Proteomes" id="UP001175000">
    <property type="component" value="Unassembled WGS sequence"/>
</dbReference>
<dbReference type="GO" id="GO:0016829">
    <property type="term" value="F:lyase activity"/>
    <property type="evidence" value="ECO:0007669"/>
    <property type="project" value="UniProtKB-KW"/>
</dbReference>
<dbReference type="InterPro" id="IPR011050">
    <property type="entry name" value="Pectin_lyase_fold/virulence"/>
</dbReference>
<dbReference type="PANTHER" id="PTHR33928">
    <property type="entry name" value="POLYGALACTURONASE QRT3"/>
    <property type="match status" value="1"/>
</dbReference>
<dbReference type="SUPFAM" id="SSF51126">
    <property type="entry name" value="Pectin lyase-like"/>
    <property type="match status" value="2"/>
</dbReference>
<dbReference type="FunFam" id="2.160.20.10:FF:000049">
    <property type="entry name" value="Putative exo-beta-1,3-glucanase"/>
    <property type="match status" value="1"/>
</dbReference>